<name>A0A7S3LU33_9EUKA</name>
<evidence type="ECO:0000256" key="1">
    <source>
        <dbReference type="ARBA" id="ARBA00022527"/>
    </source>
</evidence>
<dbReference type="InterPro" id="IPR008271">
    <property type="entry name" value="Ser/Thr_kinase_AS"/>
</dbReference>
<keyword evidence="4" id="KW-0418">Kinase</keyword>
<feature type="compositionally biased region" description="Low complexity" evidence="6">
    <location>
        <begin position="74"/>
        <end position="86"/>
    </location>
</feature>
<keyword evidence="5" id="KW-0067">ATP-binding</keyword>
<proteinExistence type="predicted"/>
<evidence type="ECO:0000313" key="8">
    <source>
        <dbReference type="EMBL" id="CAE0264320.1"/>
    </source>
</evidence>
<evidence type="ECO:0000256" key="5">
    <source>
        <dbReference type="ARBA" id="ARBA00022840"/>
    </source>
</evidence>
<keyword evidence="3" id="KW-0547">Nucleotide-binding</keyword>
<accession>A0A7S3LU33</accession>
<evidence type="ECO:0000256" key="3">
    <source>
        <dbReference type="ARBA" id="ARBA00022741"/>
    </source>
</evidence>
<protein>
    <recommendedName>
        <fullName evidence="7">Protein kinase domain-containing protein</fullName>
    </recommendedName>
</protein>
<feature type="region of interest" description="Disordered" evidence="6">
    <location>
        <begin position="1"/>
        <end position="105"/>
    </location>
</feature>
<dbReference type="GO" id="GO:0005524">
    <property type="term" value="F:ATP binding"/>
    <property type="evidence" value="ECO:0007669"/>
    <property type="project" value="UniProtKB-KW"/>
</dbReference>
<dbReference type="EMBL" id="HBIB01040844">
    <property type="protein sequence ID" value="CAE0264320.1"/>
    <property type="molecule type" value="Transcribed_RNA"/>
</dbReference>
<evidence type="ECO:0000259" key="7">
    <source>
        <dbReference type="PROSITE" id="PS50011"/>
    </source>
</evidence>
<feature type="compositionally biased region" description="Polar residues" evidence="6">
    <location>
        <begin position="50"/>
        <end position="63"/>
    </location>
</feature>
<evidence type="ECO:0000256" key="4">
    <source>
        <dbReference type="ARBA" id="ARBA00022777"/>
    </source>
</evidence>
<dbReference type="PROSITE" id="PS00108">
    <property type="entry name" value="PROTEIN_KINASE_ST"/>
    <property type="match status" value="1"/>
</dbReference>
<dbReference type="InterPro" id="IPR001245">
    <property type="entry name" value="Ser-Thr/Tyr_kinase_cat_dom"/>
</dbReference>
<dbReference type="InterPro" id="IPR030616">
    <property type="entry name" value="Aur-like"/>
</dbReference>
<dbReference type="InterPro" id="IPR011009">
    <property type="entry name" value="Kinase-like_dom_sf"/>
</dbReference>
<dbReference type="PROSITE" id="PS50011">
    <property type="entry name" value="PROTEIN_KINASE_DOM"/>
    <property type="match status" value="1"/>
</dbReference>
<feature type="region of interest" description="Disordered" evidence="6">
    <location>
        <begin position="432"/>
        <end position="479"/>
    </location>
</feature>
<dbReference type="GO" id="GO:0004674">
    <property type="term" value="F:protein serine/threonine kinase activity"/>
    <property type="evidence" value="ECO:0007669"/>
    <property type="project" value="UniProtKB-KW"/>
</dbReference>
<dbReference type="Pfam" id="PF07714">
    <property type="entry name" value="PK_Tyr_Ser-Thr"/>
    <property type="match status" value="1"/>
</dbReference>
<evidence type="ECO:0000256" key="6">
    <source>
        <dbReference type="SAM" id="MobiDB-lite"/>
    </source>
</evidence>
<sequence>MGGAASARREAPPSPDDSSSSDDACSRHAVVDTGRLSGKRDVNKSRRKTTFTTDPAQKLNANTKAFPAKQADGRSSFTRSAATTAANIDSTPNIEPSPNVAAQPRVDEGDVVEFLREPSTLGSANPVIHNLDRLADFTQTYKVEKKLAAGSFGTVYKAHRKSDNKVFAVKVTKTAKGNGIDFVDQHLPYAQDLEREVKHHANLSHAGIVRVEECFWTSSRTMEGFVIVMEYAERGSLEEYLEARTERTMQKIKAEQAQRYSPFSAVGGFEKGAPALSKEKRAQITRLPEAEAKFIIRQALEALDYLHEEHGLVHRDLKPANILLTQKKPTKAGRENARKRNHAVTSPSFQQLSGVEVVAASRRDLLPSLPYAATSSPSHKCEAADPSQCLICSRMRVVLTDFGMARNKMDPLLSFCGSMVYMAPEIVVGSAGELSKSEGPPLAESSCRGLTKSPTKSPVKGRPRGKSEEVEMGNPTQDQHMRAWMPREKRSAYSGKCDVWSAGIIAYELLYGTAPFRTGNIRVSMQKIAAHRAIVPPFGVTSEKARDFVSFLLQKDPAKRPSITEALNHAWIKT</sequence>
<feature type="domain" description="Protein kinase" evidence="7">
    <location>
        <begin position="141"/>
        <end position="572"/>
    </location>
</feature>
<dbReference type="SUPFAM" id="SSF56112">
    <property type="entry name" value="Protein kinase-like (PK-like)"/>
    <property type="match status" value="1"/>
</dbReference>
<dbReference type="Gene3D" id="1.10.510.10">
    <property type="entry name" value="Transferase(Phosphotransferase) domain 1"/>
    <property type="match status" value="3"/>
</dbReference>
<organism evidence="8">
    <name type="scientific">Palpitomonas bilix</name>
    <dbReference type="NCBI Taxonomy" id="652834"/>
    <lineage>
        <taxon>Eukaryota</taxon>
        <taxon>Eukaryota incertae sedis</taxon>
    </lineage>
</organism>
<dbReference type="PANTHER" id="PTHR24350">
    <property type="entry name" value="SERINE/THREONINE-PROTEIN KINASE IAL-RELATED"/>
    <property type="match status" value="1"/>
</dbReference>
<dbReference type="SMART" id="SM00220">
    <property type="entry name" value="S_TKc"/>
    <property type="match status" value="1"/>
</dbReference>
<feature type="compositionally biased region" description="Polar residues" evidence="6">
    <location>
        <begin position="87"/>
        <end position="96"/>
    </location>
</feature>
<dbReference type="InterPro" id="IPR000719">
    <property type="entry name" value="Prot_kinase_dom"/>
</dbReference>
<keyword evidence="2" id="KW-0808">Transferase</keyword>
<dbReference type="Pfam" id="PF00069">
    <property type="entry name" value="Pkinase"/>
    <property type="match status" value="1"/>
</dbReference>
<keyword evidence="1" id="KW-0723">Serine/threonine-protein kinase</keyword>
<evidence type="ECO:0000256" key="2">
    <source>
        <dbReference type="ARBA" id="ARBA00022679"/>
    </source>
</evidence>
<reference evidence="8" key="1">
    <citation type="submission" date="2021-01" db="EMBL/GenBank/DDBJ databases">
        <authorList>
            <person name="Corre E."/>
            <person name="Pelletier E."/>
            <person name="Niang G."/>
            <person name="Scheremetjew M."/>
            <person name="Finn R."/>
            <person name="Kale V."/>
            <person name="Holt S."/>
            <person name="Cochrane G."/>
            <person name="Meng A."/>
            <person name="Brown T."/>
            <person name="Cohen L."/>
        </authorList>
    </citation>
    <scope>NUCLEOTIDE SEQUENCE</scope>
    <source>
        <strain evidence="8">NIES-2562</strain>
    </source>
</reference>
<dbReference type="AlphaFoldDB" id="A0A7S3LU33"/>
<gene>
    <name evidence="8" type="ORF">PBIL07802_LOCUS26624</name>
</gene>